<proteinExistence type="predicted"/>
<reference evidence="2 3" key="1">
    <citation type="submission" date="2017-02" db="EMBL/GenBank/DDBJ databases">
        <title>Genome sequence of the nitrite-oxidizing bacterium Nitrobacter vulgaris strain Ab1.</title>
        <authorList>
            <person name="Mellbye B.L."/>
            <person name="Davis E.W."/>
            <person name="Spieck E."/>
            <person name="Chang J.H."/>
            <person name="Bottomley P.J."/>
            <person name="Sayavedra-Soto L.A."/>
        </authorList>
    </citation>
    <scope>NUCLEOTIDE SEQUENCE [LARGE SCALE GENOMIC DNA]</scope>
    <source>
        <strain evidence="2 3">Ab1</strain>
    </source>
</reference>
<dbReference type="Proteomes" id="UP000189940">
    <property type="component" value="Unassembled WGS sequence"/>
</dbReference>
<evidence type="ECO:0000313" key="2">
    <source>
        <dbReference type="EMBL" id="OPH81499.1"/>
    </source>
</evidence>
<dbReference type="EMBL" id="MWPQ01000059">
    <property type="protein sequence ID" value="OPH81499.1"/>
    <property type="molecule type" value="Genomic_DNA"/>
</dbReference>
<comment type="caution">
    <text evidence="2">The sequence shown here is derived from an EMBL/GenBank/DDBJ whole genome shotgun (WGS) entry which is preliminary data.</text>
</comment>
<dbReference type="InterPro" id="IPR006311">
    <property type="entry name" value="TAT_signal"/>
</dbReference>
<evidence type="ECO:0000256" key="1">
    <source>
        <dbReference type="SAM" id="SignalP"/>
    </source>
</evidence>
<dbReference type="InterPro" id="IPR019546">
    <property type="entry name" value="TAT_signal_bac_arc"/>
</dbReference>
<evidence type="ECO:0000313" key="3">
    <source>
        <dbReference type="Proteomes" id="UP000189940"/>
    </source>
</evidence>
<dbReference type="AlphaFoldDB" id="A0A1V4HUG3"/>
<accession>A0A1V4HUG3</accession>
<gene>
    <name evidence="2" type="ORF">B2M20_17070</name>
</gene>
<feature type="chain" id="PRO_5012844566" evidence="1">
    <location>
        <begin position="27"/>
        <end position="96"/>
    </location>
</feature>
<keyword evidence="3" id="KW-1185">Reference proteome</keyword>
<sequence length="96" mass="10281">MDIKRRDFVKGCATVSVLLLPGIASAASGENTNRASAAASRLQVEKSIKANFGGGFSVRNYSQSNGRTYANIEHFGNRYAVASADLLDWKIVKASL</sequence>
<feature type="signal peptide" evidence="1">
    <location>
        <begin position="1"/>
        <end position="26"/>
    </location>
</feature>
<dbReference type="OrthoDB" id="8265569at2"/>
<dbReference type="PROSITE" id="PS51318">
    <property type="entry name" value="TAT"/>
    <property type="match status" value="1"/>
</dbReference>
<keyword evidence="1" id="KW-0732">Signal</keyword>
<protein>
    <submittedName>
        <fullName evidence="2">Twin-arginine translocation pathway signal protein</fullName>
    </submittedName>
</protein>
<organism evidence="2 3">
    <name type="scientific">Nitrobacter vulgaris</name>
    <dbReference type="NCBI Taxonomy" id="29421"/>
    <lineage>
        <taxon>Bacteria</taxon>
        <taxon>Pseudomonadati</taxon>
        <taxon>Pseudomonadota</taxon>
        <taxon>Alphaproteobacteria</taxon>
        <taxon>Hyphomicrobiales</taxon>
        <taxon>Nitrobacteraceae</taxon>
        <taxon>Nitrobacter</taxon>
    </lineage>
</organism>
<name>A0A1V4HUG3_NITVU</name>
<dbReference type="NCBIfam" id="TIGR01409">
    <property type="entry name" value="TAT_signal_seq"/>
    <property type="match status" value="1"/>
</dbReference>